<evidence type="ECO:0008006" key="3">
    <source>
        <dbReference type="Google" id="ProtNLM"/>
    </source>
</evidence>
<accession>A0A6J4RCI4</accession>
<gene>
    <name evidence="2" type="ORF">AVDCRST_MAG25-1237</name>
</gene>
<feature type="chain" id="PRO_5039171229" description="Lipoprotein" evidence="1">
    <location>
        <begin position="23"/>
        <end position="189"/>
    </location>
</feature>
<evidence type="ECO:0000313" key="2">
    <source>
        <dbReference type="EMBL" id="CAA9463814.1"/>
    </source>
</evidence>
<sequence length="189" mass="20722">MKRILELRASAVVLTLSLLLLAAGCSGVSGDPREQANDAIATANETIAEHDRLFGESRETYEGAREAIEGGEDPEEQAERVAQARETLSEARASLEEAREPLLEVQDLDVEPEIKEYAGLVAEAMDAQLGAESREMEFYEILENDPILRDDRERALDVLSEVEDGYARAEASYARSREVADANPELIGG</sequence>
<name>A0A6J4RCI4_9ACTN</name>
<evidence type="ECO:0000256" key="1">
    <source>
        <dbReference type="SAM" id="SignalP"/>
    </source>
</evidence>
<dbReference type="PROSITE" id="PS51257">
    <property type="entry name" value="PROKAR_LIPOPROTEIN"/>
    <property type="match status" value="1"/>
</dbReference>
<feature type="signal peptide" evidence="1">
    <location>
        <begin position="1"/>
        <end position="22"/>
    </location>
</feature>
<dbReference type="AlphaFoldDB" id="A0A6J4RCI4"/>
<dbReference type="EMBL" id="CADCVI010000075">
    <property type="protein sequence ID" value="CAA9463814.1"/>
    <property type="molecule type" value="Genomic_DNA"/>
</dbReference>
<protein>
    <recommendedName>
        <fullName evidence="3">Lipoprotein</fullName>
    </recommendedName>
</protein>
<reference evidence="2" key="1">
    <citation type="submission" date="2020-02" db="EMBL/GenBank/DDBJ databases">
        <authorList>
            <person name="Meier V. D."/>
        </authorList>
    </citation>
    <scope>NUCLEOTIDE SEQUENCE</scope>
    <source>
        <strain evidence="2">AVDCRST_MAG25</strain>
    </source>
</reference>
<keyword evidence="1" id="KW-0732">Signal</keyword>
<proteinExistence type="predicted"/>
<organism evidence="2">
    <name type="scientific">uncultured Rubrobacteraceae bacterium</name>
    <dbReference type="NCBI Taxonomy" id="349277"/>
    <lineage>
        <taxon>Bacteria</taxon>
        <taxon>Bacillati</taxon>
        <taxon>Actinomycetota</taxon>
        <taxon>Rubrobacteria</taxon>
        <taxon>Rubrobacterales</taxon>
        <taxon>Rubrobacteraceae</taxon>
        <taxon>environmental samples</taxon>
    </lineage>
</organism>